<keyword evidence="3 6" id="KW-0812">Transmembrane</keyword>
<evidence type="ECO:0008006" key="10">
    <source>
        <dbReference type="Google" id="ProtNLM"/>
    </source>
</evidence>
<comment type="subcellular location">
    <subcellularLocation>
        <location evidence="1">Cell membrane</location>
        <topology evidence="1">Multi-pass membrane protein</topology>
    </subcellularLocation>
</comment>
<dbReference type="EMBL" id="JMFG01000016">
    <property type="protein sequence ID" value="KDA53838.1"/>
    <property type="molecule type" value="Genomic_DNA"/>
</dbReference>
<proteinExistence type="predicted"/>
<dbReference type="NCBIfam" id="TIGR02229">
    <property type="entry name" value="caa3_sub_IV"/>
    <property type="match status" value="1"/>
</dbReference>
<feature type="transmembrane region" description="Helical" evidence="6">
    <location>
        <begin position="20"/>
        <end position="38"/>
    </location>
</feature>
<feature type="transmembrane region" description="Helical" evidence="6">
    <location>
        <begin position="71"/>
        <end position="93"/>
    </location>
</feature>
<accession>A0A062XSN8</accession>
<keyword evidence="9" id="KW-1185">Reference proteome</keyword>
<evidence type="ECO:0000256" key="3">
    <source>
        <dbReference type="ARBA" id="ARBA00022692"/>
    </source>
</evidence>
<dbReference type="STRING" id="1312852.EG19_02375"/>
<evidence type="ECO:0000256" key="1">
    <source>
        <dbReference type="ARBA" id="ARBA00004651"/>
    </source>
</evidence>
<evidence type="ECO:0000313" key="9">
    <source>
        <dbReference type="Proteomes" id="UP000027284"/>
    </source>
</evidence>
<sequence length="114" mass="12539">MEEHGNASAVHVVPMKVLVAVWLSLMVLTVITVAATWVDLGSLNLWLALAIATLKASLVLLYFMHMRYDHPFNAIVFIGALLFVMLFVVLALMDTRAYQPELIPGYAPGMGVKP</sequence>
<dbReference type="InterPro" id="IPR005171">
    <property type="entry name" value="Cyt_c_oxidase_su4_prok"/>
</dbReference>
<evidence type="ECO:0000256" key="4">
    <source>
        <dbReference type="ARBA" id="ARBA00022989"/>
    </source>
</evidence>
<evidence type="ECO:0000313" key="8">
    <source>
        <dbReference type="EMBL" id="KDA53838.1"/>
    </source>
</evidence>
<evidence type="ECO:0000256" key="6">
    <source>
        <dbReference type="SAM" id="Phobius"/>
    </source>
</evidence>
<feature type="transmembrane region" description="Helical" evidence="6">
    <location>
        <begin position="45"/>
        <end position="65"/>
    </location>
</feature>
<name>A0A062XSN8_9BACT</name>
<dbReference type="Proteomes" id="UP000027284">
    <property type="component" value="Unassembled WGS sequence"/>
</dbReference>
<dbReference type="EMBL" id="DSHW01000295">
    <property type="protein sequence ID" value="HEQ88538.1"/>
    <property type="molecule type" value="Genomic_DNA"/>
</dbReference>
<evidence type="ECO:0000256" key="2">
    <source>
        <dbReference type="ARBA" id="ARBA00022475"/>
    </source>
</evidence>
<keyword evidence="5 6" id="KW-0472">Membrane</keyword>
<reference evidence="8 9" key="1">
    <citation type="submission" date="2014-04" db="EMBL/GenBank/DDBJ databases">
        <title>The Genome Sequence of Thermoanaerobaculum aquaticum MP-01, The First Cultivated Group 23 Acidobacterium.</title>
        <authorList>
            <person name="Stamps B.W."/>
            <person name="Losey N.A."/>
            <person name="Lawson P.A."/>
            <person name="Stevenson B.S."/>
        </authorList>
    </citation>
    <scope>NUCLEOTIDE SEQUENCE [LARGE SCALE GENOMIC DNA]</scope>
    <source>
        <strain evidence="8 9">MP-01</strain>
    </source>
</reference>
<comment type="caution">
    <text evidence="8">The sequence shown here is derived from an EMBL/GenBank/DDBJ whole genome shotgun (WGS) entry which is preliminary data.</text>
</comment>
<dbReference type="GO" id="GO:0005886">
    <property type="term" value="C:plasma membrane"/>
    <property type="evidence" value="ECO:0007669"/>
    <property type="project" value="UniProtKB-SubCell"/>
</dbReference>
<dbReference type="InterPro" id="IPR011743">
    <property type="entry name" value="Caa3_sub_IV"/>
</dbReference>
<dbReference type="AlphaFoldDB" id="A0A062XSN8"/>
<evidence type="ECO:0000313" key="7">
    <source>
        <dbReference type="EMBL" id="HEQ88538.1"/>
    </source>
</evidence>
<gene>
    <name evidence="8" type="ORF">EG19_02375</name>
    <name evidence="7" type="ORF">ENP06_03905</name>
</gene>
<protein>
    <recommendedName>
        <fullName evidence="10">Caa(3)-type oxidase subunit IV</fullName>
    </recommendedName>
</protein>
<evidence type="ECO:0000256" key="5">
    <source>
        <dbReference type="ARBA" id="ARBA00023136"/>
    </source>
</evidence>
<keyword evidence="4 6" id="KW-1133">Transmembrane helix</keyword>
<keyword evidence="2" id="KW-1003">Cell membrane</keyword>
<dbReference type="Pfam" id="PF03626">
    <property type="entry name" value="COX4_pro"/>
    <property type="match status" value="1"/>
</dbReference>
<reference evidence="7" key="2">
    <citation type="journal article" date="2020" name="mSystems">
        <title>Genome- and Community-Level Interaction Insights into Carbon Utilization and Element Cycling Functions of Hydrothermarchaeota in Hydrothermal Sediment.</title>
        <authorList>
            <person name="Zhou Z."/>
            <person name="Liu Y."/>
            <person name="Xu W."/>
            <person name="Pan J."/>
            <person name="Luo Z.H."/>
            <person name="Li M."/>
        </authorList>
    </citation>
    <scope>NUCLEOTIDE SEQUENCE [LARGE SCALE GENOMIC DNA]</scope>
    <source>
        <strain evidence="7">SpSt-186</strain>
    </source>
</reference>
<organism evidence="8 9">
    <name type="scientific">Thermoanaerobaculum aquaticum</name>
    <dbReference type="NCBI Taxonomy" id="1312852"/>
    <lineage>
        <taxon>Bacteria</taxon>
        <taxon>Pseudomonadati</taxon>
        <taxon>Acidobacteriota</taxon>
        <taxon>Thermoanaerobaculia</taxon>
        <taxon>Thermoanaerobaculales</taxon>
        <taxon>Thermoanaerobaculaceae</taxon>
        <taxon>Thermoanaerobaculum</taxon>
    </lineage>
</organism>